<keyword evidence="2" id="KW-1185">Reference proteome</keyword>
<proteinExistence type="predicted"/>
<organism evidence="1 2">
    <name type="scientific">Haematococcus lacustris</name>
    <name type="common">Green alga</name>
    <name type="synonym">Haematococcus pluvialis</name>
    <dbReference type="NCBI Taxonomy" id="44745"/>
    <lineage>
        <taxon>Eukaryota</taxon>
        <taxon>Viridiplantae</taxon>
        <taxon>Chlorophyta</taxon>
        <taxon>core chlorophytes</taxon>
        <taxon>Chlorophyceae</taxon>
        <taxon>CS clade</taxon>
        <taxon>Chlamydomonadales</taxon>
        <taxon>Haematococcaceae</taxon>
        <taxon>Haematococcus</taxon>
    </lineage>
</organism>
<name>A0A699ZVI3_HAELA</name>
<evidence type="ECO:0000313" key="1">
    <source>
        <dbReference type="EMBL" id="GFH19952.1"/>
    </source>
</evidence>
<sequence>MMMVMVQARARSALVRYTAGAIADLQAHAGDALRGVDWVAVARYVDLGRALDNATRQEALCRG</sequence>
<dbReference type="EMBL" id="BLLF01001546">
    <property type="protein sequence ID" value="GFH19952.1"/>
    <property type="molecule type" value="Genomic_DNA"/>
</dbReference>
<dbReference type="Proteomes" id="UP000485058">
    <property type="component" value="Unassembled WGS sequence"/>
</dbReference>
<feature type="non-terminal residue" evidence="1">
    <location>
        <position position="1"/>
    </location>
</feature>
<evidence type="ECO:0000313" key="2">
    <source>
        <dbReference type="Proteomes" id="UP000485058"/>
    </source>
</evidence>
<protein>
    <submittedName>
        <fullName evidence="1">Sodium hydrogen exchanger 7</fullName>
    </submittedName>
</protein>
<gene>
    <name evidence="1" type="ORF">HaLaN_16990</name>
</gene>
<comment type="caution">
    <text evidence="1">The sequence shown here is derived from an EMBL/GenBank/DDBJ whole genome shotgun (WGS) entry which is preliminary data.</text>
</comment>
<dbReference type="AlphaFoldDB" id="A0A699ZVI3"/>
<reference evidence="1 2" key="1">
    <citation type="submission" date="2020-02" db="EMBL/GenBank/DDBJ databases">
        <title>Draft genome sequence of Haematococcus lacustris strain NIES-144.</title>
        <authorList>
            <person name="Morimoto D."/>
            <person name="Nakagawa S."/>
            <person name="Yoshida T."/>
            <person name="Sawayama S."/>
        </authorList>
    </citation>
    <scope>NUCLEOTIDE SEQUENCE [LARGE SCALE GENOMIC DNA]</scope>
    <source>
        <strain evidence="1 2">NIES-144</strain>
    </source>
</reference>
<accession>A0A699ZVI3</accession>